<evidence type="ECO:0000256" key="1">
    <source>
        <dbReference type="SAM" id="MobiDB-lite"/>
    </source>
</evidence>
<feature type="compositionally biased region" description="Basic and acidic residues" evidence="1">
    <location>
        <begin position="1"/>
        <end position="11"/>
    </location>
</feature>
<organism evidence="2 3">
    <name type="scientific">Sphingomonas jinjuensis</name>
    <dbReference type="NCBI Taxonomy" id="535907"/>
    <lineage>
        <taxon>Bacteria</taxon>
        <taxon>Pseudomonadati</taxon>
        <taxon>Pseudomonadota</taxon>
        <taxon>Alphaproteobacteria</taxon>
        <taxon>Sphingomonadales</taxon>
        <taxon>Sphingomonadaceae</taxon>
        <taxon>Sphingomonas</taxon>
    </lineage>
</organism>
<dbReference type="EMBL" id="JACIEV010000002">
    <property type="protein sequence ID" value="MBB4153146.1"/>
    <property type="molecule type" value="Genomic_DNA"/>
</dbReference>
<evidence type="ECO:0000313" key="2">
    <source>
        <dbReference type="EMBL" id="MBB4153146.1"/>
    </source>
</evidence>
<evidence type="ECO:0000313" key="3">
    <source>
        <dbReference type="Proteomes" id="UP000529795"/>
    </source>
</evidence>
<dbReference type="RefSeq" id="WP_281375327.1">
    <property type="nucleotide sequence ID" value="NZ_JACIEV010000002.1"/>
</dbReference>
<reference evidence="2 3" key="1">
    <citation type="submission" date="2020-08" db="EMBL/GenBank/DDBJ databases">
        <title>Genomic Encyclopedia of Type Strains, Phase IV (KMG-IV): sequencing the most valuable type-strain genomes for metagenomic binning, comparative biology and taxonomic classification.</title>
        <authorList>
            <person name="Goeker M."/>
        </authorList>
    </citation>
    <scope>NUCLEOTIDE SEQUENCE [LARGE SCALE GENOMIC DNA]</scope>
    <source>
        <strain evidence="2 3">YC6723</strain>
    </source>
</reference>
<keyword evidence="3" id="KW-1185">Reference proteome</keyword>
<gene>
    <name evidence="2" type="ORF">GGQ80_001034</name>
</gene>
<accession>A0A840FA31</accession>
<feature type="region of interest" description="Disordered" evidence="1">
    <location>
        <begin position="1"/>
        <end position="44"/>
    </location>
</feature>
<protein>
    <submittedName>
        <fullName evidence="2">Uncharacterized protein</fullName>
    </submittedName>
</protein>
<proteinExistence type="predicted"/>
<dbReference type="AlphaFoldDB" id="A0A840FA31"/>
<name>A0A840FA31_9SPHN</name>
<comment type="caution">
    <text evidence="2">The sequence shown here is derived from an EMBL/GenBank/DDBJ whole genome shotgun (WGS) entry which is preliminary data.</text>
</comment>
<dbReference type="Proteomes" id="UP000529795">
    <property type="component" value="Unassembled WGS sequence"/>
</dbReference>
<sequence length="44" mass="4502">MIHDPDPRTPADDDQPADGRGLSSQDPAEGSDDTPPADDGSPQG</sequence>